<dbReference type="SUPFAM" id="SSF48452">
    <property type="entry name" value="TPR-like"/>
    <property type="match status" value="1"/>
</dbReference>
<evidence type="ECO:0000313" key="1">
    <source>
        <dbReference type="EMBL" id="MEN7546274.1"/>
    </source>
</evidence>
<gene>
    <name evidence="1" type="ORF">AAG747_00050</name>
</gene>
<dbReference type="InterPro" id="IPR041662">
    <property type="entry name" value="SusD-like_2"/>
</dbReference>
<comment type="caution">
    <text evidence="1">The sequence shown here is derived from an EMBL/GenBank/DDBJ whole genome shotgun (WGS) entry which is preliminary data.</text>
</comment>
<evidence type="ECO:0000313" key="2">
    <source>
        <dbReference type="Proteomes" id="UP001403385"/>
    </source>
</evidence>
<name>A0AAW9S1P4_9BACT</name>
<dbReference type="InterPro" id="IPR011990">
    <property type="entry name" value="TPR-like_helical_dom_sf"/>
</dbReference>
<keyword evidence="2" id="KW-1185">Reference proteome</keyword>
<dbReference type="EMBL" id="JBDKWZ010000001">
    <property type="protein sequence ID" value="MEN7546274.1"/>
    <property type="molecule type" value="Genomic_DNA"/>
</dbReference>
<reference evidence="1 2" key="1">
    <citation type="submission" date="2024-04" db="EMBL/GenBank/DDBJ databases">
        <title>Novel genus in family Flammeovirgaceae.</title>
        <authorList>
            <person name="Nguyen T.H."/>
            <person name="Vuong T.Q."/>
            <person name="Le H."/>
            <person name="Kim S.-G."/>
        </authorList>
    </citation>
    <scope>NUCLEOTIDE SEQUENCE [LARGE SCALE GENOMIC DNA]</scope>
    <source>
        <strain evidence="1 2">JCM 23209</strain>
    </source>
</reference>
<dbReference type="Gene3D" id="1.25.40.390">
    <property type="match status" value="1"/>
</dbReference>
<organism evidence="1 2">
    <name type="scientific">Rapidithrix thailandica</name>
    <dbReference type="NCBI Taxonomy" id="413964"/>
    <lineage>
        <taxon>Bacteria</taxon>
        <taxon>Pseudomonadati</taxon>
        <taxon>Bacteroidota</taxon>
        <taxon>Cytophagia</taxon>
        <taxon>Cytophagales</taxon>
        <taxon>Flammeovirgaceae</taxon>
        <taxon>Rapidithrix</taxon>
    </lineage>
</organism>
<proteinExistence type="predicted"/>
<accession>A0AAW9S1P4</accession>
<protein>
    <submittedName>
        <fullName evidence="1">SusD/RagB family nutrient-binding outer membrane lipoprotein</fullName>
    </submittedName>
</protein>
<sequence>MKNTILILLLMLGLTNCQHFEELNIDPAQPTQTEIDKVITNVEALMSGSRESIWGYNYTFGMGITQQLAGQWAIGQGSVYHKASYLMDRLWNTHYEYIQNLRIALHDVKGQPDMQNHYIVANTLMIYLFAQLTDTYGDIPYFQAGKGYLEELYFPEYDAQEEIYNHFFEELQAMHNQIAQGSQGNVKGDVFFNGNMQKWQRLINSLHLRLALRLVHVNEAKAKEEASKAIQAGLMQSNEDMLVMRHENFPYSAGLDELRGNGLSQTFHFGGAERICSTFSDMLYHKNDPRLTIMFGVFQGDAFTGSIDVTEEFGKYLGHPAGYFLWDVPNKNPTDTVIIEDGTKLPLEYVDQLLQARREMTRLDAPYVHMTYTEVELLQAEAAHRWQVTGEPAAVHYEKALRAHEVMLREVYGCPPSLNGDMDTYLEEYPLTTGQELRQINEQLYINHFLNGQEAFANWRRSGYPELKVAPPTGDMDPELNGRIPRSFEYPNDELTYNGENVRKALDGKRNFWGNTVWWDTDPMRGVLP</sequence>
<dbReference type="Pfam" id="PF12771">
    <property type="entry name" value="SusD-like_2"/>
    <property type="match status" value="1"/>
</dbReference>
<keyword evidence="1" id="KW-0449">Lipoprotein</keyword>
<dbReference type="Proteomes" id="UP001403385">
    <property type="component" value="Unassembled WGS sequence"/>
</dbReference>
<dbReference type="AlphaFoldDB" id="A0AAW9S1P4"/>
<dbReference type="RefSeq" id="WP_346819062.1">
    <property type="nucleotide sequence ID" value="NZ_JBDKWZ010000001.1"/>
</dbReference>